<evidence type="ECO:0000256" key="2">
    <source>
        <dbReference type="ARBA" id="ARBA00022448"/>
    </source>
</evidence>
<comment type="caution">
    <text evidence="7">The sequence shown here is derived from an EMBL/GenBank/DDBJ whole genome shotgun (WGS) entry which is preliminary data.</text>
</comment>
<sequence>MEEQVICEGCIEKLIARVEKNSTNNEKQISSEDPYKLKLDPNDPEHPSMWNFRKKFFHLIIMFIMVFVMFLSLTLYVSHVLTKPETHTHLFLLTSMFSGFAHGQFIGEKSIAKEEVYGGVIFSSCKLSIFDIYGNGGYFPKMLLQSSIMLGIHMGPVVGLILEENDRIVWWFWTVIILSAIMFVFGILILKEASPEIILNKRIERLRRVTGSSRFIACIEDKKPLRYVFFSFFKMSWNILRRDFILLLIIISKVIVWDTILLLLFIHPFSLTKIYQKTLSNSFILILFHALGVLLAIICYKIYDEFYIKRLKHNKIKTKLLIAIIIYPLYISSLIWMGFTTHTLFHFIIPILSHIVMGFSETLILDSFNQYMEASYSDDPHAVNINLAFSKLIVSAIIHAIIKKSLSQKITIMSIIIASINVFSYIISLVLYILGSSLRSKIQQN</sequence>
<dbReference type="GeneID" id="28938375"/>
<dbReference type="Proteomes" id="UP000054454">
    <property type="component" value="Unassembled WGS sequence"/>
</dbReference>
<dbReference type="OrthoDB" id="5296287at2759"/>
<evidence type="ECO:0000256" key="6">
    <source>
        <dbReference type="SAM" id="Phobius"/>
    </source>
</evidence>
<keyword evidence="3 6" id="KW-0812">Transmembrane</keyword>
<proteinExistence type="predicted"/>
<dbReference type="EMBL" id="LFVZ01000007">
    <property type="protein sequence ID" value="KTW28384.1"/>
    <property type="molecule type" value="Genomic_DNA"/>
</dbReference>
<dbReference type="GO" id="GO:0005886">
    <property type="term" value="C:plasma membrane"/>
    <property type="evidence" value="ECO:0007669"/>
    <property type="project" value="TreeGrafter"/>
</dbReference>
<keyword evidence="5 6" id="KW-0472">Membrane</keyword>
<dbReference type="PANTHER" id="PTHR23502">
    <property type="entry name" value="MAJOR FACILITATOR SUPERFAMILY"/>
    <property type="match status" value="1"/>
</dbReference>
<feature type="transmembrane region" description="Helical" evidence="6">
    <location>
        <begin position="56"/>
        <end position="77"/>
    </location>
</feature>
<feature type="transmembrane region" description="Helical" evidence="6">
    <location>
        <begin position="385"/>
        <end position="402"/>
    </location>
</feature>
<dbReference type="Gene3D" id="1.20.1250.20">
    <property type="entry name" value="MFS general substrate transporter like domains"/>
    <property type="match status" value="1"/>
</dbReference>
<gene>
    <name evidence="7" type="ORF">T552_04121</name>
</gene>
<comment type="subcellular location">
    <subcellularLocation>
        <location evidence="1">Membrane</location>
        <topology evidence="1">Multi-pass membrane protein</topology>
    </subcellularLocation>
</comment>
<protein>
    <submittedName>
        <fullName evidence="7">Uncharacterized protein</fullName>
    </submittedName>
</protein>
<feature type="transmembrane region" description="Helical" evidence="6">
    <location>
        <begin position="244"/>
        <end position="267"/>
    </location>
</feature>
<evidence type="ECO:0000256" key="1">
    <source>
        <dbReference type="ARBA" id="ARBA00004141"/>
    </source>
</evidence>
<feature type="transmembrane region" description="Helical" evidence="6">
    <location>
        <begin position="168"/>
        <end position="190"/>
    </location>
</feature>
<name>A0A0W4ZJ35_PNEC8</name>
<dbReference type="AlphaFoldDB" id="A0A0W4ZJ35"/>
<feature type="transmembrane region" description="Helical" evidence="6">
    <location>
        <begin position="414"/>
        <end position="434"/>
    </location>
</feature>
<evidence type="ECO:0000256" key="4">
    <source>
        <dbReference type="ARBA" id="ARBA00022989"/>
    </source>
</evidence>
<dbReference type="VEuPathDB" id="FungiDB:T552_04121"/>
<dbReference type="SUPFAM" id="SSF103473">
    <property type="entry name" value="MFS general substrate transporter"/>
    <property type="match status" value="1"/>
</dbReference>
<feature type="transmembrane region" description="Helical" evidence="6">
    <location>
        <begin position="320"/>
        <end position="339"/>
    </location>
</feature>
<dbReference type="GO" id="GO:0022857">
    <property type="term" value="F:transmembrane transporter activity"/>
    <property type="evidence" value="ECO:0007669"/>
    <property type="project" value="TreeGrafter"/>
</dbReference>
<evidence type="ECO:0000256" key="5">
    <source>
        <dbReference type="ARBA" id="ARBA00023136"/>
    </source>
</evidence>
<dbReference type="InterPro" id="IPR036259">
    <property type="entry name" value="MFS_trans_sf"/>
</dbReference>
<feature type="transmembrane region" description="Helical" evidence="6">
    <location>
        <begin position="345"/>
        <end position="365"/>
    </location>
</feature>
<dbReference type="RefSeq" id="XP_018225927.1">
    <property type="nucleotide sequence ID" value="XM_018372172.1"/>
</dbReference>
<organism evidence="7 8">
    <name type="scientific">Pneumocystis carinii (strain B80)</name>
    <name type="common">Rat pneumocystis pneumonia agent</name>
    <name type="synonym">Pneumocystis carinii f. sp. carinii</name>
    <dbReference type="NCBI Taxonomy" id="1408658"/>
    <lineage>
        <taxon>Eukaryota</taxon>
        <taxon>Fungi</taxon>
        <taxon>Dikarya</taxon>
        <taxon>Ascomycota</taxon>
        <taxon>Taphrinomycotina</taxon>
        <taxon>Pneumocystomycetes</taxon>
        <taxon>Pneumocystaceae</taxon>
        <taxon>Pneumocystis</taxon>
    </lineage>
</organism>
<accession>A0A0W4ZJ35</accession>
<dbReference type="PANTHER" id="PTHR23502:SF132">
    <property type="entry name" value="POLYAMINE TRANSPORTER 2-RELATED"/>
    <property type="match status" value="1"/>
</dbReference>
<evidence type="ECO:0000313" key="7">
    <source>
        <dbReference type="EMBL" id="KTW28384.1"/>
    </source>
</evidence>
<evidence type="ECO:0000256" key="3">
    <source>
        <dbReference type="ARBA" id="ARBA00022692"/>
    </source>
</evidence>
<keyword evidence="2" id="KW-0813">Transport</keyword>
<reference evidence="8" key="1">
    <citation type="journal article" date="2016" name="Nat. Commun.">
        <title>Genome analysis of three Pneumocystis species reveals adaptation mechanisms to life exclusively in mammalian hosts.</title>
        <authorList>
            <person name="Ma L."/>
            <person name="Chen Z."/>
            <person name="Huang D.W."/>
            <person name="Kutty G."/>
            <person name="Ishihara M."/>
            <person name="Wang H."/>
            <person name="Abouelleil A."/>
            <person name="Bishop L."/>
            <person name="Davey E."/>
            <person name="Deng R."/>
            <person name="Deng X."/>
            <person name="Fan L."/>
            <person name="Fantoni G."/>
            <person name="Fitzgerald M."/>
            <person name="Gogineni E."/>
            <person name="Goldberg J.M."/>
            <person name="Handley G."/>
            <person name="Hu X."/>
            <person name="Huber C."/>
            <person name="Jiao X."/>
            <person name="Jones K."/>
            <person name="Levin J.Z."/>
            <person name="Liu Y."/>
            <person name="Macdonald P."/>
            <person name="Melnikov A."/>
            <person name="Raley C."/>
            <person name="Sassi M."/>
            <person name="Sherman B.T."/>
            <person name="Song X."/>
            <person name="Sykes S."/>
            <person name="Tran B."/>
            <person name="Walsh L."/>
            <person name="Xia Y."/>
            <person name="Yang J."/>
            <person name="Young S."/>
            <person name="Zeng Q."/>
            <person name="Zheng X."/>
            <person name="Stephens R."/>
            <person name="Nusbaum C."/>
            <person name="Birren B.W."/>
            <person name="Azadi P."/>
            <person name="Lempicki R.A."/>
            <person name="Cuomo C.A."/>
            <person name="Kovacs J.A."/>
        </authorList>
    </citation>
    <scope>NUCLEOTIDE SEQUENCE [LARGE SCALE GENOMIC DNA]</scope>
    <source>
        <strain evidence="8">B80</strain>
    </source>
</reference>
<feature type="transmembrane region" description="Helical" evidence="6">
    <location>
        <begin position="279"/>
        <end position="300"/>
    </location>
</feature>
<keyword evidence="8" id="KW-1185">Reference proteome</keyword>
<evidence type="ECO:0000313" key="8">
    <source>
        <dbReference type="Proteomes" id="UP000054454"/>
    </source>
</evidence>
<keyword evidence="4 6" id="KW-1133">Transmembrane helix</keyword>